<reference evidence="2" key="1">
    <citation type="journal article" date="2019" name="Int. J. Syst. Evol. Microbiol.">
        <title>The Global Catalogue of Microorganisms (GCM) 10K type strain sequencing project: providing services to taxonomists for standard genome sequencing and annotation.</title>
        <authorList>
            <consortium name="The Broad Institute Genomics Platform"/>
            <consortium name="The Broad Institute Genome Sequencing Center for Infectious Disease"/>
            <person name="Wu L."/>
            <person name="Ma J."/>
        </authorList>
    </citation>
    <scope>NUCLEOTIDE SEQUENCE [LARGE SCALE GENOMIC DNA]</scope>
    <source>
        <strain evidence="2">NBRC 113072</strain>
    </source>
</reference>
<dbReference type="EMBL" id="BSUO01000001">
    <property type="protein sequence ID" value="GMA39587.1"/>
    <property type="molecule type" value="Genomic_DNA"/>
</dbReference>
<accession>A0ABQ6IQW0</accession>
<evidence type="ECO:0000313" key="1">
    <source>
        <dbReference type="EMBL" id="GMA39587.1"/>
    </source>
</evidence>
<name>A0ABQ6IQW0_9MICO</name>
<organism evidence="1 2">
    <name type="scientific">Mobilicoccus caccae</name>
    <dbReference type="NCBI Taxonomy" id="1859295"/>
    <lineage>
        <taxon>Bacteria</taxon>
        <taxon>Bacillati</taxon>
        <taxon>Actinomycetota</taxon>
        <taxon>Actinomycetes</taxon>
        <taxon>Micrococcales</taxon>
        <taxon>Dermatophilaceae</taxon>
        <taxon>Mobilicoccus</taxon>
    </lineage>
</organism>
<comment type="caution">
    <text evidence="1">The sequence shown here is derived from an EMBL/GenBank/DDBJ whole genome shotgun (WGS) entry which is preliminary data.</text>
</comment>
<evidence type="ECO:0000313" key="2">
    <source>
        <dbReference type="Proteomes" id="UP001157126"/>
    </source>
</evidence>
<proteinExistence type="predicted"/>
<protein>
    <submittedName>
        <fullName evidence="1">Uncharacterized protein</fullName>
    </submittedName>
</protein>
<keyword evidence="2" id="KW-1185">Reference proteome</keyword>
<sequence length="51" mass="5337">MPPPDLVIWPENASDIDPFVNPDAGRVIDRAVDALGRPILVGAVLGEDAAT</sequence>
<gene>
    <name evidence="1" type="ORF">GCM10025883_16320</name>
</gene>
<dbReference type="Proteomes" id="UP001157126">
    <property type="component" value="Unassembled WGS sequence"/>
</dbReference>
<dbReference type="RefSeq" id="WP_284305979.1">
    <property type="nucleotide sequence ID" value="NZ_BSUO01000001.1"/>
</dbReference>